<sequence>MSSFDTYGINGKEDELSFIAAGEGFASYSSFPSRGFPADVDVAVDHDSTSLEIYGFDDPNPGYSQSPFNPIHMDNGNGNENGYGHEMNSKLKLSGSHLLLRILSDVKAECQSDLLIEEKSSFMLNLQY</sequence>
<reference evidence="2 3" key="1">
    <citation type="submission" date="2024-01" db="EMBL/GenBank/DDBJ databases">
        <title>A telomere-to-telomere, gap-free genome of sweet tea (Lithocarpus litseifolius).</title>
        <authorList>
            <person name="Zhou J."/>
        </authorList>
    </citation>
    <scope>NUCLEOTIDE SEQUENCE [LARGE SCALE GENOMIC DNA]</scope>
    <source>
        <strain evidence="2">Zhou-2022a</strain>
        <tissue evidence="2">Leaf</tissue>
    </source>
</reference>
<evidence type="ECO:0000313" key="3">
    <source>
        <dbReference type="Proteomes" id="UP001459277"/>
    </source>
</evidence>
<protein>
    <submittedName>
        <fullName evidence="2">Uncharacterized protein</fullName>
    </submittedName>
</protein>
<feature type="region of interest" description="Disordered" evidence="1">
    <location>
        <begin position="65"/>
        <end position="86"/>
    </location>
</feature>
<gene>
    <name evidence="2" type="ORF">SO802_017369</name>
</gene>
<evidence type="ECO:0000256" key="1">
    <source>
        <dbReference type="SAM" id="MobiDB-lite"/>
    </source>
</evidence>
<dbReference type="Proteomes" id="UP001459277">
    <property type="component" value="Unassembled WGS sequence"/>
</dbReference>
<dbReference type="AlphaFoldDB" id="A0AAW2CIY4"/>
<evidence type="ECO:0000313" key="2">
    <source>
        <dbReference type="EMBL" id="KAK9997766.1"/>
    </source>
</evidence>
<organism evidence="2 3">
    <name type="scientific">Lithocarpus litseifolius</name>
    <dbReference type="NCBI Taxonomy" id="425828"/>
    <lineage>
        <taxon>Eukaryota</taxon>
        <taxon>Viridiplantae</taxon>
        <taxon>Streptophyta</taxon>
        <taxon>Embryophyta</taxon>
        <taxon>Tracheophyta</taxon>
        <taxon>Spermatophyta</taxon>
        <taxon>Magnoliopsida</taxon>
        <taxon>eudicotyledons</taxon>
        <taxon>Gunneridae</taxon>
        <taxon>Pentapetalae</taxon>
        <taxon>rosids</taxon>
        <taxon>fabids</taxon>
        <taxon>Fagales</taxon>
        <taxon>Fagaceae</taxon>
        <taxon>Lithocarpus</taxon>
    </lineage>
</organism>
<keyword evidence="3" id="KW-1185">Reference proteome</keyword>
<proteinExistence type="predicted"/>
<comment type="caution">
    <text evidence="2">The sequence shown here is derived from an EMBL/GenBank/DDBJ whole genome shotgun (WGS) entry which is preliminary data.</text>
</comment>
<name>A0AAW2CIY4_9ROSI</name>
<dbReference type="EMBL" id="JAZDWU010000006">
    <property type="protein sequence ID" value="KAK9997766.1"/>
    <property type="molecule type" value="Genomic_DNA"/>
</dbReference>
<accession>A0AAW2CIY4</accession>
<feature type="compositionally biased region" description="Low complexity" evidence="1">
    <location>
        <begin position="75"/>
        <end position="86"/>
    </location>
</feature>